<dbReference type="OrthoDB" id="9815351at2"/>
<gene>
    <name evidence="1" type="ORF">SAMN04489806_2167</name>
</gene>
<dbReference type="GO" id="GO:0016740">
    <property type="term" value="F:transferase activity"/>
    <property type="evidence" value="ECO:0007669"/>
    <property type="project" value="UniProtKB-KW"/>
</dbReference>
<reference evidence="1 2" key="1">
    <citation type="submission" date="2016-10" db="EMBL/GenBank/DDBJ databases">
        <authorList>
            <person name="de Groot N.N."/>
        </authorList>
    </citation>
    <scope>NUCLEOTIDE SEQUENCE [LARGE SCALE GENOMIC DNA]</scope>
    <source>
        <strain evidence="1 2">DSM 21799</strain>
    </source>
</reference>
<dbReference type="SUPFAM" id="SSF53756">
    <property type="entry name" value="UDP-Glycosyltransferase/glycogen phosphorylase"/>
    <property type="match status" value="1"/>
</dbReference>
<name>A0A1H4NDR9_9MICO</name>
<evidence type="ECO:0000313" key="1">
    <source>
        <dbReference type="EMBL" id="SEB93490.1"/>
    </source>
</evidence>
<dbReference type="STRING" id="640635.SAMN04489806_2167"/>
<keyword evidence="1" id="KW-0808">Transferase</keyword>
<dbReference type="EMBL" id="FNRY01000001">
    <property type="protein sequence ID" value="SEB93490.1"/>
    <property type="molecule type" value="Genomic_DNA"/>
</dbReference>
<proteinExistence type="predicted"/>
<dbReference type="Gene3D" id="3.40.50.2000">
    <property type="entry name" value="Glycogen Phosphorylase B"/>
    <property type="match status" value="1"/>
</dbReference>
<accession>A0A1H4NDR9</accession>
<keyword evidence="2" id="KW-1185">Reference proteome</keyword>
<evidence type="ECO:0000313" key="2">
    <source>
        <dbReference type="Proteomes" id="UP000199183"/>
    </source>
</evidence>
<dbReference type="Proteomes" id="UP000199183">
    <property type="component" value="Unassembled WGS sequence"/>
</dbReference>
<sequence length="351" mass="38731">MPDYQLTTVTTYGRRAGSARVRVFDWIDWLGVSARSETYVDGVSNSASQLIRAPLKLALAEMRLRRLASSPPACSLLLSRQASPFSSGSIEERVLRASQYGVYDFDDALMYAPSSLPGGWWSKSKTWRRSVRAADQVIAGNSILASEASEMSNNVVMIPSCVDPGKYQQKGTWEIGEVPRAVWMGSPSTERYLEIIAAPLVRLNRTHGLRLTVVSAGNGRLGVLDPIVDRVEWTPERYAEELGRADFGIMPLEDSAWTRGKCAYKLLQYGAAALPVVGSPVGANENFLADAHGFAPIGDDEWFEAIEELLSESSASREARGKRARETVVKGYSYHAWSSVWKRAVQIGDYR</sequence>
<organism evidence="1 2">
    <name type="scientific">Paramicrobacterium humi</name>
    <dbReference type="NCBI Taxonomy" id="640635"/>
    <lineage>
        <taxon>Bacteria</taxon>
        <taxon>Bacillati</taxon>
        <taxon>Actinomycetota</taxon>
        <taxon>Actinomycetes</taxon>
        <taxon>Micrococcales</taxon>
        <taxon>Microbacteriaceae</taxon>
        <taxon>Paramicrobacterium</taxon>
    </lineage>
</organism>
<dbReference type="RefSeq" id="WP_091183846.1">
    <property type="nucleotide sequence ID" value="NZ_FNRY01000001.1"/>
</dbReference>
<dbReference type="Pfam" id="PF13692">
    <property type="entry name" value="Glyco_trans_1_4"/>
    <property type="match status" value="1"/>
</dbReference>
<dbReference type="AlphaFoldDB" id="A0A1H4NDR9"/>
<protein>
    <submittedName>
        <fullName evidence="1">Glycosyl transferases group 1</fullName>
    </submittedName>
</protein>